<sequence>MVMNVVLLVLGLVALILGGDVLVRGASRLALRFNISPMIVGLTIVAFSTSAPELLVSLKAAFKEAPDFSMGNVVGSNISNISLVLGAACLFGFIPINKTTAARDWVVTLLSSVLLFIFASDNELSSVEGGVLFTCLIVYLVMLIRVTKKEHVQLEFSVDKSKDGQMEMAKDAGYLGLGGALLYFGSDWFVDGAEELAESFGVSQRIIGLTVLAVGTSLPELVTSIIAAKKGETDLAIGNLLGSNIFNVLSILGITALVHPLSVNEDILNSDMWWMIGITIGLLPLMLIRKRLGTPSGIILLSVYALYIYMILK</sequence>
<dbReference type="InterPro" id="IPR004837">
    <property type="entry name" value="NaCa_Exmemb"/>
</dbReference>
<evidence type="ECO:0000313" key="8">
    <source>
        <dbReference type="Proteomes" id="UP000199437"/>
    </source>
</evidence>
<keyword evidence="4 5" id="KW-0472">Membrane</keyword>
<evidence type="ECO:0000256" key="4">
    <source>
        <dbReference type="ARBA" id="ARBA00023136"/>
    </source>
</evidence>
<evidence type="ECO:0000256" key="3">
    <source>
        <dbReference type="ARBA" id="ARBA00022989"/>
    </source>
</evidence>
<dbReference type="GO" id="GO:0005886">
    <property type="term" value="C:plasma membrane"/>
    <property type="evidence" value="ECO:0007669"/>
    <property type="project" value="TreeGrafter"/>
</dbReference>
<name>A0A1I0NE96_9BACT</name>
<feature type="transmembrane region" description="Helical" evidence="5">
    <location>
        <begin position="272"/>
        <end position="288"/>
    </location>
</feature>
<dbReference type="GO" id="GO:0006874">
    <property type="term" value="P:intracellular calcium ion homeostasis"/>
    <property type="evidence" value="ECO:0007669"/>
    <property type="project" value="TreeGrafter"/>
</dbReference>
<feature type="transmembrane region" description="Helical" evidence="5">
    <location>
        <begin position="101"/>
        <end position="119"/>
    </location>
</feature>
<protein>
    <submittedName>
        <fullName evidence="7">Cation:H+ antiporter</fullName>
    </submittedName>
</protein>
<feature type="domain" description="Sodium/calcium exchanger membrane region" evidence="6">
    <location>
        <begin position="173"/>
        <end position="312"/>
    </location>
</feature>
<organism evidence="7 8">
    <name type="scientific">Roseivirga pacifica</name>
    <dbReference type="NCBI Taxonomy" id="1267423"/>
    <lineage>
        <taxon>Bacteria</taxon>
        <taxon>Pseudomonadati</taxon>
        <taxon>Bacteroidota</taxon>
        <taxon>Cytophagia</taxon>
        <taxon>Cytophagales</taxon>
        <taxon>Roseivirgaceae</taxon>
        <taxon>Roseivirga</taxon>
    </lineage>
</organism>
<evidence type="ECO:0000313" key="7">
    <source>
        <dbReference type="EMBL" id="SEV99719.1"/>
    </source>
</evidence>
<proteinExistence type="predicted"/>
<feature type="transmembrane region" description="Helical" evidence="5">
    <location>
        <begin position="295"/>
        <end position="312"/>
    </location>
</feature>
<gene>
    <name evidence="7" type="ORF">SAMN05216290_1138</name>
</gene>
<dbReference type="PANTHER" id="PTHR10846:SF8">
    <property type="entry name" value="INNER MEMBRANE PROTEIN YRBG"/>
    <property type="match status" value="1"/>
</dbReference>
<dbReference type="OrthoDB" id="9794225at2"/>
<dbReference type="Proteomes" id="UP000199437">
    <property type="component" value="Unassembled WGS sequence"/>
</dbReference>
<reference evidence="8" key="1">
    <citation type="submission" date="2016-10" db="EMBL/GenBank/DDBJ databases">
        <authorList>
            <person name="Varghese N."/>
            <person name="Submissions S."/>
        </authorList>
    </citation>
    <scope>NUCLEOTIDE SEQUENCE [LARGE SCALE GENOMIC DNA]</scope>
    <source>
        <strain evidence="8">CGMCC 1.12402</strain>
    </source>
</reference>
<dbReference type="GO" id="GO:0005262">
    <property type="term" value="F:calcium channel activity"/>
    <property type="evidence" value="ECO:0007669"/>
    <property type="project" value="TreeGrafter"/>
</dbReference>
<dbReference type="Gene3D" id="1.20.1420.30">
    <property type="entry name" value="NCX, central ion-binding region"/>
    <property type="match status" value="1"/>
</dbReference>
<dbReference type="STRING" id="1267423.SAMN05216290_1138"/>
<evidence type="ECO:0000259" key="6">
    <source>
        <dbReference type="Pfam" id="PF01699"/>
    </source>
</evidence>
<dbReference type="RefSeq" id="WP_090257541.1">
    <property type="nucleotide sequence ID" value="NZ_JAPPSP010000001.1"/>
</dbReference>
<feature type="transmembrane region" description="Helical" evidence="5">
    <location>
        <begin position="240"/>
        <end position="260"/>
    </location>
</feature>
<evidence type="ECO:0000256" key="2">
    <source>
        <dbReference type="ARBA" id="ARBA00022692"/>
    </source>
</evidence>
<accession>A0A1I0NE96</accession>
<feature type="transmembrane region" description="Helical" evidence="5">
    <location>
        <begin position="206"/>
        <end position="228"/>
    </location>
</feature>
<keyword evidence="2 5" id="KW-0812">Transmembrane</keyword>
<dbReference type="GO" id="GO:0008273">
    <property type="term" value="F:calcium, potassium:sodium antiporter activity"/>
    <property type="evidence" value="ECO:0007669"/>
    <property type="project" value="TreeGrafter"/>
</dbReference>
<dbReference type="AlphaFoldDB" id="A0A1I0NE96"/>
<evidence type="ECO:0000256" key="1">
    <source>
        <dbReference type="ARBA" id="ARBA00004141"/>
    </source>
</evidence>
<dbReference type="Pfam" id="PF01699">
    <property type="entry name" value="Na_Ca_ex"/>
    <property type="match status" value="2"/>
</dbReference>
<dbReference type="EMBL" id="FOIR01000001">
    <property type="protein sequence ID" value="SEV99719.1"/>
    <property type="molecule type" value="Genomic_DNA"/>
</dbReference>
<feature type="domain" description="Sodium/calcium exchanger membrane region" evidence="6">
    <location>
        <begin position="5"/>
        <end position="144"/>
    </location>
</feature>
<dbReference type="Gene3D" id="6.10.280.80">
    <property type="entry name" value="NCX, peripheral helical region"/>
    <property type="match status" value="1"/>
</dbReference>
<feature type="transmembrane region" description="Helical" evidence="5">
    <location>
        <begin position="73"/>
        <end position="94"/>
    </location>
</feature>
<feature type="transmembrane region" description="Helical" evidence="5">
    <location>
        <begin position="168"/>
        <end position="186"/>
    </location>
</feature>
<dbReference type="NCBIfam" id="TIGR00367">
    <property type="entry name" value="calcium/sodium antiporter"/>
    <property type="match status" value="1"/>
</dbReference>
<keyword evidence="3 5" id="KW-1133">Transmembrane helix</keyword>
<keyword evidence="8" id="KW-1185">Reference proteome</keyword>
<comment type="subcellular location">
    <subcellularLocation>
        <location evidence="1">Membrane</location>
        <topology evidence="1">Multi-pass membrane protein</topology>
    </subcellularLocation>
</comment>
<evidence type="ECO:0000256" key="5">
    <source>
        <dbReference type="SAM" id="Phobius"/>
    </source>
</evidence>
<dbReference type="PANTHER" id="PTHR10846">
    <property type="entry name" value="SODIUM/POTASSIUM/CALCIUM EXCHANGER"/>
    <property type="match status" value="1"/>
</dbReference>
<dbReference type="InterPro" id="IPR044880">
    <property type="entry name" value="NCX_ion-bd_dom_sf"/>
</dbReference>
<feature type="transmembrane region" description="Helical" evidence="5">
    <location>
        <begin position="131"/>
        <end position="147"/>
    </location>
</feature>
<dbReference type="InterPro" id="IPR004481">
    <property type="entry name" value="K/Na/Ca-exchanger"/>
</dbReference>